<keyword evidence="5" id="KW-1185">Reference proteome</keyword>
<evidence type="ECO:0000256" key="2">
    <source>
        <dbReference type="SAM" id="MobiDB-lite"/>
    </source>
</evidence>
<reference evidence="4 5" key="1">
    <citation type="journal article" date="2023" name="BMC Biol.">
        <title>The compact genome of the sponge Oopsacas minuta (Hexactinellida) is lacking key metazoan core genes.</title>
        <authorList>
            <person name="Santini S."/>
            <person name="Schenkelaars Q."/>
            <person name="Jourda C."/>
            <person name="Duchesne M."/>
            <person name="Belahbib H."/>
            <person name="Rocher C."/>
            <person name="Selva M."/>
            <person name="Riesgo A."/>
            <person name="Vervoort M."/>
            <person name="Leys S.P."/>
            <person name="Kodjabachian L."/>
            <person name="Le Bivic A."/>
            <person name="Borchiellini C."/>
            <person name="Claverie J.M."/>
            <person name="Renard E."/>
        </authorList>
    </citation>
    <scope>NUCLEOTIDE SEQUENCE [LARGE SCALE GENOMIC DNA]</scope>
    <source>
        <strain evidence="4">SPO-2</strain>
    </source>
</reference>
<sequence length="202" mass="22875">MFKKKDPKEQVKEWKQALRKESNGMDRQIRGIQREELKVTKQIKDAAKKGNMDAAKILAKEMVQSRRVINKIYASKAQLNSVSMQMDHQLAMIRMAGSMEKSTEVMKAMEKVIKLPEIRKTMMDLAKEMHKAGVIDEMLTDTLSTLDDEDLEDVANSEVEKILNQVLESHGPLPIAPEPAPEPEADEDDVETMAARLNALRS</sequence>
<organism evidence="4 5">
    <name type="scientific">Oopsacas minuta</name>
    <dbReference type="NCBI Taxonomy" id="111878"/>
    <lineage>
        <taxon>Eukaryota</taxon>
        <taxon>Metazoa</taxon>
        <taxon>Porifera</taxon>
        <taxon>Hexactinellida</taxon>
        <taxon>Hexasterophora</taxon>
        <taxon>Lyssacinosida</taxon>
        <taxon>Leucopsacidae</taxon>
        <taxon>Oopsacas</taxon>
    </lineage>
</organism>
<dbReference type="PROSITE" id="PS50003">
    <property type="entry name" value="PH_DOMAIN"/>
    <property type="match status" value="1"/>
</dbReference>
<name>A0AAV7JKN5_9METZ</name>
<comment type="caution">
    <text evidence="4">The sequence shown here is derived from an EMBL/GenBank/DDBJ whole genome shotgun (WGS) entry which is preliminary data.</text>
</comment>
<feature type="region of interest" description="Disordered" evidence="2">
    <location>
        <begin position="168"/>
        <end position="190"/>
    </location>
</feature>
<protein>
    <recommendedName>
        <fullName evidence="3">PH domain-containing protein</fullName>
    </recommendedName>
</protein>
<feature type="compositionally biased region" description="Acidic residues" evidence="2">
    <location>
        <begin position="181"/>
        <end position="190"/>
    </location>
</feature>
<dbReference type="GO" id="GO:0007034">
    <property type="term" value="P:vacuolar transport"/>
    <property type="evidence" value="ECO:0007669"/>
    <property type="project" value="InterPro"/>
</dbReference>
<evidence type="ECO:0000313" key="4">
    <source>
        <dbReference type="EMBL" id="KAI6649069.1"/>
    </source>
</evidence>
<evidence type="ECO:0000259" key="3">
    <source>
        <dbReference type="PROSITE" id="PS50003"/>
    </source>
</evidence>
<accession>A0AAV7JKN5</accession>
<dbReference type="EMBL" id="JAKMXF010000322">
    <property type="protein sequence ID" value="KAI6649069.1"/>
    <property type="molecule type" value="Genomic_DNA"/>
</dbReference>
<dbReference type="AlphaFoldDB" id="A0AAV7JKN5"/>
<feature type="region of interest" description="Disordered" evidence="2">
    <location>
        <begin position="1"/>
        <end position="26"/>
    </location>
</feature>
<proteinExistence type="inferred from homology"/>
<dbReference type="InterPro" id="IPR001849">
    <property type="entry name" value="PH_domain"/>
</dbReference>
<dbReference type="Gene3D" id="6.10.140.1230">
    <property type="match status" value="1"/>
</dbReference>
<dbReference type="Proteomes" id="UP001165289">
    <property type="component" value="Unassembled WGS sequence"/>
</dbReference>
<comment type="similarity">
    <text evidence="1">Belongs to the SNF7 family.</text>
</comment>
<gene>
    <name evidence="4" type="ORF">LOD99_6790</name>
</gene>
<evidence type="ECO:0000256" key="1">
    <source>
        <dbReference type="ARBA" id="ARBA00006190"/>
    </source>
</evidence>
<dbReference type="PANTHER" id="PTHR10476">
    <property type="entry name" value="CHARGED MULTIVESICULAR BODY PROTEIN"/>
    <property type="match status" value="1"/>
</dbReference>
<dbReference type="Pfam" id="PF03357">
    <property type="entry name" value="Snf7"/>
    <property type="match status" value="1"/>
</dbReference>
<dbReference type="InterPro" id="IPR005024">
    <property type="entry name" value="Snf7_fam"/>
</dbReference>
<feature type="domain" description="PH" evidence="3">
    <location>
        <begin position="1"/>
        <end position="23"/>
    </location>
</feature>
<evidence type="ECO:0000313" key="5">
    <source>
        <dbReference type="Proteomes" id="UP001165289"/>
    </source>
</evidence>